<dbReference type="Pfam" id="PF00270">
    <property type="entry name" value="DEAD"/>
    <property type="match status" value="1"/>
</dbReference>
<dbReference type="NCBIfam" id="TIGR01967">
    <property type="entry name" value="DEAH_box_HrpA"/>
    <property type="match status" value="1"/>
</dbReference>
<feature type="region of interest" description="Disordered" evidence="6">
    <location>
        <begin position="1185"/>
        <end position="1224"/>
    </location>
</feature>
<dbReference type="PROSITE" id="PS51192">
    <property type="entry name" value="HELICASE_ATP_BIND_1"/>
    <property type="match status" value="1"/>
</dbReference>
<evidence type="ECO:0000256" key="4">
    <source>
        <dbReference type="ARBA" id="ARBA00022806"/>
    </source>
</evidence>
<evidence type="ECO:0000256" key="2">
    <source>
        <dbReference type="ARBA" id="ARBA00022741"/>
    </source>
</evidence>
<dbReference type="InterPro" id="IPR011545">
    <property type="entry name" value="DEAD/DEAH_box_helicase_dom"/>
</dbReference>
<dbReference type="InterPro" id="IPR011709">
    <property type="entry name" value="DEAD-box_helicase_OB_fold"/>
</dbReference>
<dbReference type="GO" id="GO:0005524">
    <property type="term" value="F:ATP binding"/>
    <property type="evidence" value="ECO:0007669"/>
    <property type="project" value="UniProtKB-KW"/>
</dbReference>
<dbReference type="InterPro" id="IPR014001">
    <property type="entry name" value="Helicase_ATP-bd"/>
</dbReference>
<comment type="similarity">
    <text evidence="1">Belongs to the DEAD box helicase family. DEAH subfamily.</text>
</comment>
<keyword evidence="2" id="KW-0547">Nucleotide-binding</keyword>
<evidence type="ECO:0000259" key="8">
    <source>
        <dbReference type="PROSITE" id="PS51194"/>
    </source>
</evidence>
<keyword evidence="4 9" id="KW-0347">Helicase</keyword>
<dbReference type="PATRIC" id="fig|43675.28.peg.162"/>
<feature type="compositionally biased region" description="Polar residues" evidence="6">
    <location>
        <begin position="73"/>
        <end position="85"/>
    </location>
</feature>
<dbReference type="GO" id="GO:0003724">
    <property type="term" value="F:RNA helicase activity"/>
    <property type="evidence" value="ECO:0007669"/>
    <property type="project" value="InterPro"/>
</dbReference>
<dbReference type="InterPro" id="IPR001650">
    <property type="entry name" value="Helicase_C-like"/>
</dbReference>
<feature type="compositionally biased region" description="Low complexity" evidence="6">
    <location>
        <begin position="1192"/>
        <end position="1215"/>
    </location>
</feature>
<feature type="region of interest" description="Disordered" evidence="6">
    <location>
        <begin position="1"/>
        <end position="146"/>
    </location>
</feature>
<dbReference type="SUPFAM" id="SSF52540">
    <property type="entry name" value="P-loop containing nucleoside triphosphate hydrolases"/>
    <property type="match status" value="1"/>
</dbReference>
<evidence type="ECO:0000256" key="1">
    <source>
        <dbReference type="ARBA" id="ARBA00008792"/>
    </source>
</evidence>
<reference evidence="10" key="1">
    <citation type="submission" date="2015-08" db="EMBL/GenBank/DDBJ databases">
        <title>Complete genome sequence of Rothia mucilaginosa strain NUM-Rm6536.</title>
        <authorList>
            <person name="Nambu T."/>
        </authorList>
    </citation>
    <scope>NUCLEOTIDE SEQUENCE [LARGE SCALE GENOMIC DNA]</scope>
    <source>
        <strain evidence="10">NUM-Rm6536</strain>
    </source>
</reference>
<keyword evidence="3" id="KW-0378">Hydrolase</keyword>
<dbReference type="Gene3D" id="1.20.120.1080">
    <property type="match status" value="1"/>
</dbReference>
<protein>
    <submittedName>
        <fullName evidence="9">ATP-dependent helicase hrpA</fullName>
    </submittedName>
</protein>
<dbReference type="PANTHER" id="PTHR18934">
    <property type="entry name" value="ATP-DEPENDENT RNA HELICASE"/>
    <property type="match status" value="1"/>
</dbReference>
<dbReference type="RefSeq" id="WP_060823655.1">
    <property type="nucleotide sequence ID" value="NZ_AP014938.1"/>
</dbReference>
<dbReference type="InterPro" id="IPR024590">
    <property type="entry name" value="HrpA_C"/>
</dbReference>
<sequence>MSEQKSTKKHADTSKAPRTAPTMASMAAAIHAAKVRSSEKTGAKTSAKTGEKTAAKTAESNAVNNGAPKKGAQKNSAQKNNADRQNSSRGASERNSNASRSNRRGGGPNRARKQGNQQGGNQSNQGNQQGGNQQNRPAPRRYEPLIPEVITYPEELPVSERREDIMNAIRDNQVVIIAGETGSGKTTQIPKMCLDLGLGAKGLIGHTQPRRLAARSVAERIAEELGQKIGETVGYQVRFTSEVGEHSAIKLMTDGILLAEIQTDKLLRRYSTLIIDEAHERSLNIDFILGYLKRILPQRPDLKVIITSATIDPERFARHFSPSYVPGKGIVDENLSAEEREIAEAILPDDAPPIIEVSGRTYPVEIRYRPLDEEDYLSDDEIEDDHDPTDGILDAIKELSKEAPGDILIFFSGEREIRDAKDAIEAMVLKSPRLNYEVLPLYARLSLAEQHRVFSPGSRPRIVLATNVAETSLTVPGIKYVIDTGTARISRYSARTKVQRLPIERISQASANQRSGRCGRVSDGIAIRLYSEEDFNSRPEFTDPEILRTNLAAVILQMIAIGVVREPGDISRFPFVQPPASRAINDGVNLLRELGALTERPRAPRKVRGNSATLTAIGRAMAAFPVDPRLARMIIEGGRRGCAKEMMVLAAALTIQDPRERPADVRAEADAMHARFIDDTSDFSSFLLLWDYINEQQAALSSSQLRKMCHREFINYLRIREWQDLFAQLREMGRTANIHASGGRDINASAHEIDIHKSLLSGLLSHVGAKEEREKDSKGRNRGPREYLGARGTKFAIFPGSGLFKKSPDWVLSAELVETSRLWARTNASIDPQWIEEIGKHLISVQYSEPHWSLSSGAAVAYAKGTLFGLTIYADRPVQYARVDAAAARELFIQSALVEGQWHTQHKFYLRNQRALAEVEELEARLRRRDLRVDDSVLFAFYDARIPAHVTDVRSFDKWWKQARLEDDNYLDFNPEKLINEEAADYDDSQFPRQWVQRTDSGELTLDLRYEYAPTAGIGGARTDAAKRDGVAVQVPILFLNQLSPEPFRWQIPGLRHELVTALIKSLPKAIRRNFVPAPDVARAACAALEEDYSPATDELIPSLALVLRRLRGVVVEPEAFNWDAVPEHLKMGFQVRNARNKILGEGKDLRALQQQLHKEIRSALADSLGASDDTMAKMVALAQGGTGSSGNSGSSAASAKKGAKNAQGGTAQTAQPTDAHGSQVREISGLTEFPADLFPNGEIPRKVQRIIATQAVNGYPALVDEETSVGLRIFPTEAEQLHAQRRGIIRLLQLQVPSPVRYVSEHLSHKEKIVFTQNPHGSIDELIRDCTVAALDHLVPHTPIFTYAEYSELYEHVRAELIETVFDVTKLVAEILSEATALKKAIKKATSLTTMHAVSDVKAQMENLVYPGFVAKTGYDQLVHIPRYLKAAQVRLTKLGPNLHRDNQLMLTVQDLEDSYDNAVKSLPAGTIVPDALHRVNWMIEELRVSFFAQELGTAYTVSEKRIAKAQREALDAIKR</sequence>
<dbReference type="Proteomes" id="UP000066203">
    <property type="component" value="Chromosome"/>
</dbReference>
<feature type="compositionally biased region" description="Low complexity" evidence="6">
    <location>
        <begin position="114"/>
        <end position="135"/>
    </location>
</feature>
<dbReference type="Pfam" id="PF00271">
    <property type="entry name" value="Helicase_C"/>
    <property type="match status" value="1"/>
</dbReference>
<dbReference type="PROSITE" id="PS00690">
    <property type="entry name" value="DEAH_ATP_HELICASE"/>
    <property type="match status" value="1"/>
</dbReference>
<feature type="compositionally biased region" description="Basic and acidic residues" evidence="6">
    <location>
        <begin position="1"/>
        <end position="15"/>
    </location>
</feature>
<gene>
    <name evidence="9" type="ORF">RM6536_0156</name>
</gene>
<dbReference type="InterPro" id="IPR007502">
    <property type="entry name" value="Helicase-assoc_dom"/>
</dbReference>
<dbReference type="CDD" id="cd18791">
    <property type="entry name" value="SF2_C_RHA"/>
    <property type="match status" value="1"/>
</dbReference>
<dbReference type="PROSITE" id="PS51194">
    <property type="entry name" value="HELICASE_CTER"/>
    <property type="match status" value="1"/>
</dbReference>
<dbReference type="InterPro" id="IPR027417">
    <property type="entry name" value="P-loop_NTPase"/>
</dbReference>
<dbReference type="SMART" id="SM00487">
    <property type="entry name" value="DEXDc"/>
    <property type="match status" value="1"/>
</dbReference>
<dbReference type="Gene3D" id="3.40.50.300">
    <property type="entry name" value="P-loop containing nucleotide triphosphate hydrolases"/>
    <property type="match status" value="2"/>
</dbReference>
<evidence type="ECO:0000259" key="7">
    <source>
        <dbReference type="PROSITE" id="PS51192"/>
    </source>
</evidence>
<dbReference type="SMART" id="SM00490">
    <property type="entry name" value="HELICc"/>
    <property type="match status" value="1"/>
</dbReference>
<evidence type="ECO:0000256" key="6">
    <source>
        <dbReference type="SAM" id="MobiDB-lite"/>
    </source>
</evidence>
<feature type="domain" description="Helicase C-terminal" evidence="8">
    <location>
        <begin position="391"/>
        <end position="562"/>
    </location>
</feature>
<feature type="compositionally biased region" description="Low complexity" evidence="6">
    <location>
        <begin position="87"/>
        <end position="100"/>
    </location>
</feature>
<dbReference type="InterPro" id="IPR010222">
    <property type="entry name" value="RNA_helicase_HrpA"/>
</dbReference>
<name>A0A0K2RX37_9MICC</name>
<organism evidence="9">
    <name type="scientific">Rothia mucilaginosa</name>
    <dbReference type="NCBI Taxonomy" id="43675"/>
    <lineage>
        <taxon>Bacteria</taxon>
        <taxon>Bacillati</taxon>
        <taxon>Actinomycetota</taxon>
        <taxon>Actinomycetes</taxon>
        <taxon>Micrococcales</taxon>
        <taxon>Micrococcaceae</taxon>
        <taxon>Rothia</taxon>
    </lineage>
</organism>
<dbReference type="SMART" id="SM00847">
    <property type="entry name" value="HA2"/>
    <property type="match status" value="1"/>
</dbReference>
<evidence type="ECO:0000256" key="3">
    <source>
        <dbReference type="ARBA" id="ARBA00022801"/>
    </source>
</evidence>
<accession>A0A0K2RX37</accession>
<dbReference type="GO" id="GO:0016787">
    <property type="term" value="F:hydrolase activity"/>
    <property type="evidence" value="ECO:0007669"/>
    <property type="project" value="UniProtKB-KW"/>
</dbReference>
<dbReference type="EMBL" id="AP014938">
    <property type="protein sequence ID" value="BAS19403.1"/>
    <property type="molecule type" value="Genomic_DNA"/>
</dbReference>
<dbReference type="Pfam" id="PF11898">
    <property type="entry name" value="DUF3418"/>
    <property type="match status" value="1"/>
</dbReference>
<dbReference type="Pfam" id="PF07717">
    <property type="entry name" value="OB_NTP_bind"/>
    <property type="match status" value="1"/>
</dbReference>
<dbReference type="Pfam" id="PF21010">
    <property type="entry name" value="HA2_C"/>
    <property type="match status" value="1"/>
</dbReference>
<evidence type="ECO:0000313" key="9">
    <source>
        <dbReference type="EMBL" id="BAS19403.1"/>
    </source>
</evidence>
<keyword evidence="5" id="KW-0067">ATP-binding</keyword>
<feature type="domain" description="Helicase ATP-binding" evidence="7">
    <location>
        <begin position="166"/>
        <end position="329"/>
    </location>
</feature>
<dbReference type="FunFam" id="1.20.120.1080:FF:000005">
    <property type="entry name" value="ATP-dependent helicase HrpA"/>
    <property type="match status" value="1"/>
</dbReference>
<dbReference type="GO" id="GO:0003723">
    <property type="term" value="F:RNA binding"/>
    <property type="evidence" value="ECO:0007669"/>
    <property type="project" value="TreeGrafter"/>
</dbReference>
<dbReference type="PANTHER" id="PTHR18934:SF99">
    <property type="entry name" value="ATP-DEPENDENT RNA HELICASE DHX37-RELATED"/>
    <property type="match status" value="1"/>
</dbReference>
<evidence type="ECO:0000256" key="5">
    <source>
        <dbReference type="ARBA" id="ARBA00022840"/>
    </source>
</evidence>
<feature type="compositionally biased region" description="Low complexity" evidence="6">
    <location>
        <begin position="16"/>
        <end position="32"/>
    </location>
</feature>
<evidence type="ECO:0000313" key="10">
    <source>
        <dbReference type="Proteomes" id="UP000066203"/>
    </source>
</evidence>
<proteinExistence type="inferred from homology"/>
<dbReference type="InterPro" id="IPR002464">
    <property type="entry name" value="DNA/RNA_helicase_DEAH_CS"/>
</dbReference>